<sequence>MKVGLDEELKICSKSGKMILGCKAVIRDLGSRNIRSKLIILANNCPEQYRLRIEKFAKLTNTPVLKYDAGALELGKAVGKKFLVSALAVIDEGDSSILKYAEGETSEGESSGNT</sequence>
<keyword evidence="1 4" id="KW-0689">Ribosomal protein</keyword>
<dbReference type="NCBIfam" id="NF002172">
    <property type="entry name" value="PRK01018.1"/>
    <property type="match status" value="1"/>
</dbReference>
<proteinExistence type="predicted"/>
<feature type="domain" description="Ribosomal protein eL8/eL30/eS12/Gadd45" evidence="3">
    <location>
        <begin position="6"/>
        <end position="98"/>
    </location>
</feature>
<name>A0A1L2JTC0_9CREN</name>
<dbReference type="GO" id="GO:0005840">
    <property type="term" value="C:ribosome"/>
    <property type="evidence" value="ECO:0007669"/>
    <property type="project" value="UniProtKB-KW"/>
</dbReference>
<accession>A0A1L2JTC0</accession>
<evidence type="ECO:0000256" key="2">
    <source>
        <dbReference type="ARBA" id="ARBA00023274"/>
    </source>
</evidence>
<keyword evidence="2" id="KW-0687">Ribonucleoprotein</keyword>
<dbReference type="GO" id="GO:1990904">
    <property type="term" value="C:ribonucleoprotein complex"/>
    <property type="evidence" value="ECO:0007669"/>
    <property type="project" value="UniProtKB-KW"/>
</dbReference>
<dbReference type="Gene3D" id="3.30.1330.30">
    <property type="match status" value="1"/>
</dbReference>
<dbReference type="PANTHER" id="PTHR11449">
    <property type="entry name" value="RIBOSOMAL PROTEIN L30"/>
    <property type="match status" value="1"/>
</dbReference>
<dbReference type="InterPro" id="IPR039109">
    <property type="entry name" value="Ribosomal_eL30-like"/>
</dbReference>
<dbReference type="SUPFAM" id="SSF55315">
    <property type="entry name" value="L30e-like"/>
    <property type="match status" value="1"/>
</dbReference>
<dbReference type="Pfam" id="PF01248">
    <property type="entry name" value="Ribosomal_L7Ae"/>
    <property type="match status" value="1"/>
</dbReference>
<reference evidence="4" key="1">
    <citation type="journal article" date="2017" name="Nature">
        <title>Metagenomic exploration of ASGARD archaea illuminates the origin of cellular complexity in eukaryotes.</title>
        <authorList>
            <person name="Zaremba-Niedzwiedzka K."/>
            <person name="Caceres E.F."/>
            <person name="Saw J.H.W."/>
            <person name="Backstrom D."/>
            <person name="Juzokaite L."/>
            <person name="Vancaester E."/>
            <person name="Seitz K.W."/>
            <person name="Anantharaman K."/>
            <person name="Starnawski P."/>
            <person name="Kjeldsen K.U."/>
            <person name="Stott M.B."/>
            <person name="Nunoura T."/>
            <person name="Banfield J.F."/>
            <person name="Schramm A."/>
            <person name="Baker B.J."/>
            <person name="Spang A."/>
            <person name="Ettema T.J.G."/>
        </authorList>
    </citation>
    <scope>NUCLEOTIDE SEQUENCE</scope>
    <source>
        <strain evidence="4">TIV_1</strain>
    </source>
</reference>
<dbReference type="InterPro" id="IPR029064">
    <property type="entry name" value="Ribosomal_eL30-like_sf"/>
</dbReference>
<protein>
    <submittedName>
        <fullName evidence="4">Ribosomal protein L30E</fullName>
    </submittedName>
</protein>
<dbReference type="GO" id="GO:0003723">
    <property type="term" value="F:RNA binding"/>
    <property type="evidence" value="ECO:0007669"/>
    <property type="project" value="InterPro"/>
</dbReference>
<organism evidence="4">
    <name type="scientific">uncultured korarchaeote</name>
    <dbReference type="NCBI Taxonomy" id="161241"/>
    <lineage>
        <taxon>Archaea</taxon>
        <taxon>Thermoproteota</taxon>
        <taxon>environmental samples</taxon>
    </lineage>
</organism>
<dbReference type="EMBL" id="KX765075">
    <property type="protein sequence ID" value="AOZ56161.1"/>
    <property type="molecule type" value="Genomic_DNA"/>
</dbReference>
<evidence type="ECO:0000259" key="3">
    <source>
        <dbReference type="Pfam" id="PF01248"/>
    </source>
</evidence>
<dbReference type="InterPro" id="IPR004038">
    <property type="entry name" value="Ribosomal_eL8/eL30/eS12/Gad45"/>
</dbReference>
<evidence type="ECO:0000313" key="4">
    <source>
        <dbReference type="EMBL" id="AOZ56161.1"/>
    </source>
</evidence>
<evidence type="ECO:0000256" key="1">
    <source>
        <dbReference type="ARBA" id="ARBA00022980"/>
    </source>
</evidence>
<dbReference type="AlphaFoldDB" id="A0A1L2JTC0"/>